<gene>
    <name evidence="1" type="ORF">IE53DRAFT_360116</name>
</gene>
<reference evidence="1 2" key="1">
    <citation type="journal article" date="2018" name="Mol. Biol. Evol.">
        <title>Broad Genomic Sampling Reveals a Smut Pathogenic Ancestry of the Fungal Clade Ustilaginomycotina.</title>
        <authorList>
            <person name="Kijpornyongpan T."/>
            <person name="Mondo S.J."/>
            <person name="Barry K."/>
            <person name="Sandor L."/>
            <person name="Lee J."/>
            <person name="Lipzen A."/>
            <person name="Pangilinan J."/>
            <person name="LaButti K."/>
            <person name="Hainaut M."/>
            <person name="Henrissat B."/>
            <person name="Grigoriev I.V."/>
            <person name="Spatafora J.W."/>
            <person name="Aime M.C."/>
        </authorList>
    </citation>
    <scope>NUCLEOTIDE SEQUENCE [LARGE SCALE GENOMIC DNA]</scope>
    <source>
        <strain evidence="1 2">SA 807</strain>
    </source>
</reference>
<accession>A0ACD0P5C2</accession>
<name>A0ACD0P5C2_9BASI</name>
<sequence length="411" mass="43074">HYDELDYEEDFADDEEKMDGGDPFDEDSEVKELDERLKREMARANRVGDDDEAGIDGEGSAGEDERGDEQLTGSGRQMMKIMRALARREGNEAYERDDEGRNPYASEDSDEDEEETYVAHPEEAIRIAREERERLEKEAARNNAAQEKRKGTPGTGTASGSMTPTGRAEKQAQNKAPPQPVSGGGARIDRPGAGHANVAQRATSPTRSVSKQTSRPGSRSTSPKPADAPSRASPGPRATSPMATESPLSANMSGVGEGGTNTAAGVKRKTDSGTSVGTPSSTSSSSSAAINGGPGKDAKRIKRMGGGGGGASGSRAGSPGSASGSRPSSRAGSPAAAAPLAPGSKQPANAVEAEVIQLVRDGKISSTSDLVQHFKKRLKSEPQIKELLSAAVKRVAVMDKVTNKLKLREGF</sequence>
<organism evidence="1 2">
    <name type="scientific">Violaceomyces palustris</name>
    <dbReference type="NCBI Taxonomy" id="1673888"/>
    <lineage>
        <taxon>Eukaryota</taxon>
        <taxon>Fungi</taxon>
        <taxon>Dikarya</taxon>
        <taxon>Basidiomycota</taxon>
        <taxon>Ustilaginomycotina</taxon>
        <taxon>Ustilaginomycetes</taxon>
        <taxon>Violaceomycetales</taxon>
        <taxon>Violaceomycetaceae</taxon>
        <taxon>Violaceomyces</taxon>
    </lineage>
</organism>
<dbReference type="Proteomes" id="UP000245626">
    <property type="component" value="Unassembled WGS sequence"/>
</dbReference>
<keyword evidence="2" id="KW-1185">Reference proteome</keyword>
<evidence type="ECO:0000313" key="1">
    <source>
        <dbReference type="EMBL" id="PWN53261.1"/>
    </source>
</evidence>
<evidence type="ECO:0000313" key="2">
    <source>
        <dbReference type="Proteomes" id="UP000245626"/>
    </source>
</evidence>
<dbReference type="EMBL" id="KZ819733">
    <property type="protein sequence ID" value="PWN53261.1"/>
    <property type="molecule type" value="Genomic_DNA"/>
</dbReference>
<proteinExistence type="predicted"/>
<protein>
    <submittedName>
        <fullName evidence="1">Uncharacterized protein</fullName>
    </submittedName>
</protein>
<feature type="non-terminal residue" evidence="1">
    <location>
        <position position="1"/>
    </location>
</feature>